<evidence type="ECO:0000313" key="2">
    <source>
        <dbReference type="Proteomes" id="UP000224401"/>
    </source>
</evidence>
<dbReference type="EMBL" id="KY606587">
    <property type="protein sequence ID" value="ARB06092.1"/>
    <property type="molecule type" value="Genomic_DNA"/>
</dbReference>
<organism evidence="1 2">
    <name type="scientific">Dinoroseobacter phage vB_DshS-R5C</name>
    <dbReference type="NCBI Taxonomy" id="1965368"/>
    <lineage>
        <taxon>Viruses</taxon>
        <taxon>Duplodnaviria</taxon>
        <taxon>Heunggongvirae</taxon>
        <taxon>Uroviricota</taxon>
        <taxon>Caudoviricetes</taxon>
        <taxon>Nanhaivirus</taxon>
        <taxon>Nanhaivirus D5C</taxon>
    </lineage>
</organism>
<accession>A0A1V0DY55</accession>
<keyword evidence="2" id="KW-1185">Reference proteome</keyword>
<evidence type="ECO:0000313" key="1">
    <source>
        <dbReference type="EMBL" id="ARB06092.1"/>
    </source>
</evidence>
<name>A0A1V0DY55_9CAUD</name>
<dbReference type="Proteomes" id="UP000224401">
    <property type="component" value="Segment"/>
</dbReference>
<gene>
    <name evidence="1" type="ORF">vBDshSR5C_38</name>
</gene>
<proteinExistence type="predicted"/>
<protein>
    <submittedName>
        <fullName evidence="1">Uncharacterized protein</fullName>
    </submittedName>
</protein>
<reference evidence="1 2" key="1">
    <citation type="submission" date="2017-02" db="EMBL/GenBank/DDBJ databases">
        <title>A novel roseosiphophage isolated from the oligotrophic South China Sea.</title>
        <authorList>
            <person name="Yang Y."/>
            <person name="Cai L."/>
            <person name="Zhang R."/>
        </authorList>
    </citation>
    <scope>NUCLEOTIDE SEQUENCE [LARGE SCALE GENOMIC DNA]</scope>
</reference>
<sequence length="106" mass="11698">MAIQARVIKFPHGDTFDPTLTYKQGSVAQDITNITITSEVRQTDGTLVATLSVTKMAPLSGQFTVVGQTTDWPENENLWWDVQFDNGGIIKSMPRVILNAESDVTQ</sequence>